<organism evidence="1 2">
    <name type="scientific">Hyunsoonleella aestuarii</name>
    <dbReference type="NCBI Taxonomy" id="912802"/>
    <lineage>
        <taxon>Bacteria</taxon>
        <taxon>Pseudomonadati</taxon>
        <taxon>Bacteroidota</taxon>
        <taxon>Flavobacteriia</taxon>
        <taxon>Flavobacteriales</taxon>
        <taxon>Flavobacteriaceae</taxon>
    </lineage>
</organism>
<keyword evidence="2" id="KW-1185">Reference proteome</keyword>
<gene>
    <name evidence="1" type="ORF">GCM10022257_25430</name>
</gene>
<protein>
    <recommendedName>
        <fullName evidence="3">Zinc finger CHC2-type domain-containing protein</fullName>
    </recommendedName>
</protein>
<sequence length="237" mass="28122">MKTVFTKEEGVIMSSKQDFGDIKNLIDEFQYLMDTLEIMGDIDFKYFYRVTEDNYIQLAYKMDKSELELCAQYKLRHDNLKENIIFIVKENIEAHLPFIGFPIFQNSVVFTKQEFDSIINVMKDEKLAIIEQAKAYQTPLIDYLRDRKLNPRPTGYNPNSWVAKCPCGGNHQIMVSTLHDEWGCGYCNREGKILELEKWLQEIKIKEDQKRLSKMLKELKEDGKLSKQTSKWWMNRY</sequence>
<name>A0ABP8EE98_9FLAO</name>
<evidence type="ECO:0000313" key="1">
    <source>
        <dbReference type="EMBL" id="GAA4270442.1"/>
    </source>
</evidence>
<evidence type="ECO:0000313" key="2">
    <source>
        <dbReference type="Proteomes" id="UP001500027"/>
    </source>
</evidence>
<comment type="caution">
    <text evidence="1">The sequence shown here is derived from an EMBL/GenBank/DDBJ whole genome shotgun (WGS) entry which is preliminary data.</text>
</comment>
<proteinExistence type="predicted"/>
<accession>A0ABP8EE98</accession>
<dbReference type="Proteomes" id="UP001500027">
    <property type="component" value="Unassembled WGS sequence"/>
</dbReference>
<evidence type="ECO:0008006" key="3">
    <source>
        <dbReference type="Google" id="ProtNLM"/>
    </source>
</evidence>
<reference evidence="2" key="1">
    <citation type="journal article" date="2019" name="Int. J. Syst. Evol. Microbiol.">
        <title>The Global Catalogue of Microorganisms (GCM) 10K type strain sequencing project: providing services to taxonomists for standard genome sequencing and annotation.</title>
        <authorList>
            <consortium name="The Broad Institute Genomics Platform"/>
            <consortium name="The Broad Institute Genome Sequencing Center for Infectious Disease"/>
            <person name="Wu L."/>
            <person name="Ma J."/>
        </authorList>
    </citation>
    <scope>NUCLEOTIDE SEQUENCE [LARGE SCALE GENOMIC DNA]</scope>
    <source>
        <strain evidence="2">JCM 17452</strain>
    </source>
</reference>
<dbReference type="EMBL" id="BAABAV010000003">
    <property type="protein sequence ID" value="GAA4270442.1"/>
    <property type="molecule type" value="Genomic_DNA"/>
</dbReference>
<dbReference type="RefSeq" id="WP_139002822.1">
    <property type="nucleotide sequence ID" value="NZ_BAABAV010000003.1"/>
</dbReference>